<evidence type="ECO:0000259" key="5">
    <source>
        <dbReference type="PROSITE" id="PS51746"/>
    </source>
</evidence>
<dbReference type="RefSeq" id="XP_043033176.1">
    <property type="nucleotide sequence ID" value="XM_043184631.1"/>
</dbReference>
<comment type="caution">
    <text evidence="6">The sequence shown here is derived from an EMBL/GenBank/DDBJ whole genome shotgun (WGS) entry which is preliminary data.</text>
</comment>
<keyword evidence="3 4" id="KW-0904">Protein phosphatase</keyword>
<dbReference type="InterPro" id="IPR036457">
    <property type="entry name" value="PPM-type-like_dom_sf"/>
</dbReference>
<feature type="domain" description="PPM-type phosphatase" evidence="5">
    <location>
        <begin position="194"/>
        <end position="468"/>
    </location>
</feature>
<dbReference type="AlphaFoldDB" id="A0A9P7VGF9"/>
<dbReference type="InterPro" id="IPR015655">
    <property type="entry name" value="PP2C"/>
</dbReference>
<dbReference type="SMART" id="SM00332">
    <property type="entry name" value="PP2Cc"/>
    <property type="match status" value="1"/>
</dbReference>
<dbReference type="GO" id="GO:0004722">
    <property type="term" value="F:protein serine/threonine phosphatase activity"/>
    <property type="evidence" value="ECO:0007669"/>
    <property type="project" value="InterPro"/>
</dbReference>
<keyword evidence="1" id="KW-0479">Metal-binding</keyword>
<dbReference type="EMBL" id="MU250587">
    <property type="protein sequence ID" value="KAG7439676.1"/>
    <property type="molecule type" value="Genomic_DNA"/>
</dbReference>
<name>A0A9P7VGF9_9AGAR</name>
<dbReference type="GeneID" id="66106928"/>
<dbReference type="PROSITE" id="PS51746">
    <property type="entry name" value="PPM_2"/>
    <property type="match status" value="1"/>
</dbReference>
<dbReference type="InterPro" id="IPR000222">
    <property type="entry name" value="PP2C_BS"/>
</dbReference>
<dbReference type="PANTHER" id="PTHR13832">
    <property type="entry name" value="PROTEIN PHOSPHATASE 2C"/>
    <property type="match status" value="1"/>
</dbReference>
<evidence type="ECO:0000313" key="6">
    <source>
        <dbReference type="EMBL" id="KAG7439676.1"/>
    </source>
</evidence>
<evidence type="ECO:0000256" key="1">
    <source>
        <dbReference type="ARBA" id="ARBA00022723"/>
    </source>
</evidence>
<reference evidence="6" key="1">
    <citation type="submission" date="2020-11" db="EMBL/GenBank/DDBJ databases">
        <title>Adaptations for nitrogen fixation in a non-lichenized fungal sporocarp promotes dispersal by wood-feeding termites.</title>
        <authorList>
            <consortium name="DOE Joint Genome Institute"/>
            <person name="Koch R.A."/>
            <person name="Yoon G."/>
            <person name="Arayal U."/>
            <person name="Lail K."/>
            <person name="Amirebrahimi M."/>
            <person name="Labutti K."/>
            <person name="Lipzen A."/>
            <person name="Riley R."/>
            <person name="Barry K."/>
            <person name="Henrissat B."/>
            <person name="Grigoriev I.V."/>
            <person name="Herr J.R."/>
            <person name="Aime M.C."/>
        </authorList>
    </citation>
    <scope>NUCLEOTIDE SEQUENCE</scope>
    <source>
        <strain evidence="6">MCA 3950</strain>
    </source>
</reference>
<evidence type="ECO:0000313" key="7">
    <source>
        <dbReference type="Proteomes" id="UP000812287"/>
    </source>
</evidence>
<dbReference type="InterPro" id="IPR001932">
    <property type="entry name" value="PPM-type_phosphatase-like_dom"/>
</dbReference>
<keyword evidence="2 4" id="KW-0378">Hydrolase</keyword>
<dbReference type="SUPFAM" id="SSF81606">
    <property type="entry name" value="PP2C-like"/>
    <property type="match status" value="1"/>
</dbReference>
<proteinExistence type="inferred from homology"/>
<keyword evidence="7" id="KW-1185">Reference proteome</keyword>
<dbReference type="Pfam" id="PF00481">
    <property type="entry name" value="PP2C"/>
    <property type="match status" value="1"/>
</dbReference>
<evidence type="ECO:0000256" key="2">
    <source>
        <dbReference type="ARBA" id="ARBA00022801"/>
    </source>
</evidence>
<sequence>MIFCLKTTLASRSSPVSETGLFRFSGCQRNVWVLDLDITLKWSSLSKSNLRAQEYSGARSREAIDDATLKINQFILTQFLVRCEKISIGNQYSVSSVGTSLIVQDEAWSDQSRMNGLLRTDPDISTTLPPVLHCSPVPPHYHFSILILRCILTGEIYGRNFFSATDHPPVMSSSARSITHWRELFIHAWSSRMTAGVHSVTFQLTPGARNEDRFVVQEWLIDGRRWKFLAVFDGHGGAHIADYAAANLPRLIKEAPREVVKDCLHRSRDTLVSKVKKVLRQRIEEFDEEIGEAVKNLCSDPFTLNYPEAVTLVDANKGILQRAFSGSMLALALIDEEQENMWLAGLGDSTVVISCEDPDGIGYDEGLLTLHSTCTPKEYLSIAMMHPSEEKETIMENEDGIRYYNVMPPYVLNSPSTHFINLTELQLHKSTLILYTHGVDAIVDGEATVGQRVKKLNGPDPSVIVGRLVGSKVDDAFAQETLGHSVEVGWMGPDENQAVELLGNLVAGTSAETFAKFLGPGDHGQRDDMMILQYELVSRT</sequence>
<dbReference type="OrthoDB" id="420076at2759"/>
<evidence type="ECO:0000256" key="4">
    <source>
        <dbReference type="RuleBase" id="RU003465"/>
    </source>
</evidence>
<evidence type="ECO:0000256" key="3">
    <source>
        <dbReference type="ARBA" id="ARBA00022912"/>
    </source>
</evidence>
<dbReference type="Gene3D" id="3.60.40.10">
    <property type="entry name" value="PPM-type phosphatase domain"/>
    <property type="match status" value="1"/>
</dbReference>
<accession>A0A9P7VGF9</accession>
<dbReference type="GO" id="GO:0046872">
    <property type="term" value="F:metal ion binding"/>
    <property type="evidence" value="ECO:0007669"/>
    <property type="project" value="UniProtKB-KW"/>
</dbReference>
<organism evidence="6 7">
    <name type="scientific">Guyanagaster necrorhizus</name>
    <dbReference type="NCBI Taxonomy" id="856835"/>
    <lineage>
        <taxon>Eukaryota</taxon>
        <taxon>Fungi</taxon>
        <taxon>Dikarya</taxon>
        <taxon>Basidiomycota</taxon>
        <taxon>Agaricomycotina</taxon>
        <taxon>Agaricomycetes</taxon>
        <taxon>Agaricomycetidae</taxon>
        <taxon>Agaricales</taxon>
        <taxon>Marasmiineae</taxon>
        <taxon>Physalacriaceae</taxon>
        <taxon>Guyanagaster</taxon>
    </lineage>
</organism>
<dbReference type="Proteomes" id="UP000812287">
    <property type="component" value="Unassembled WGS sequence"/>
</dbReference>
<comment type="similarity">
    <text evidence="4">Belongs to the PP2C family.</text>
</comment>
<protein>
    <recommendedName>
        <fullName evidence="5">PPM-type phosphatase domain-containing protein</fullName>
    </recommendedName>
</protein>
<dbReference type="PANTHER" id="PTHR13832:SF827">
    <property type="entry name" value="PROTEIN PHOSPHATASE 1L"/>
    <property type="match status" value="1"/>
</dbReference>
<dbReference type="PROSITE" id="PS01032">
    <property type="entry name" value="PPM_1"/>
    <property type="match status" value="1"/>
</dbReference>
<gene>
    <name evidence="6" type="ORF">BT62DRAFT_924571</name>
</gene>